<gene>
    <name evidence="2" type="ORF">KIPB_016800</name>
</gene>
<accession>A0A391NW11</accession>
<dbReference type="Proteomes" id="UP000265618">
    <property type="component" value="Unassembled WGS sequence"/>
</dbReference>
<keyword evidence="1" id="KW-0472">Membrane</keyword>
<proteinExistence type="predicted"/>
<protein>
    <submittedName>
        <fullName evidence="2">Uncharacterized protein</fullName>
    </submittedName>
</protein>
<comment type="caution">
    <text evidence="2">The sequence shown here is derived from an EMBL/GenBank/DDBJ whole genome shotgun (WGS) entry which is preliminary data.</text>
</comment>
<dbReference type="AlphaFoldDB" id="A0A391NW11"/>
<feature type="non-terminal residue" evidence="2">
    <location>
        <position position="1"/>
    </location>
</feature>
<evidence type="ECO:0000313" key="3">
    <source>
        <dbReference type="Proteomes" id="UP000265618"/>
    </source>
</evidence>
<keyword evidence="1" id="KW-0812">Transmembrane</keyword>
<reference evidence="2 3" key="1">
    <citation type="journal article" date="2018" name="PLoS ONE">
        <title>The draft genome of Kipferlia bialata reveals reductive genome evolution in fornicate parasites.</title>
        <authorList>
            <person name="Tanifuji G."/>
            <person name="Takabayashi S."/>
            <person name="Kume K."/>
            <person name="Takagi M."/>
            <person name="Nakayama T."/>
            <person name="Kamikawa R."/>
            <person name="Inagaki Y."/>
            <person name="Hashimoto T."/>
        </authorList>
    </citation>
    <scope>NUCLEOTIDE SEQUENCE [LARGE SCALE GENOMIC DNA]</scope>
    <source>
        <strain evidence="2">NY0173</strain>
    </source>
</reference>
<keyword evidence="3" id="KW-1185">Reference proteome</keyword>
<dbReference type="EMBL" id="BDIP01010613">
    <property type="protein sequence ID" value="GCA65301.1"/>
    <property type="molecule type" value="Genomic_DNA"/>
</dbReference>
<keyword evidence="1" id="KW-1133">Transmembrane helix</keyword>
<sequence>TLLAIAFYLQTEVNSPLAWVAWALGGFTLLVSICSCMGRYV</sequence>
<evidence type="ECO:0000313" key="2">
    <source>
        <dbReference type="EMBL" id="GCA65301.1"/>
    </source>
</evidence>
<feature type="transmembrane region" description="Helical" evidence="1">
    <location>
        <begin position="17"/>
        <end position="38"/>
    </location>
</feature>
<organism evidence="2 3">
    <name type="scientific">Kipferlia bialata</name>
    <dbReference type="NCBI Taxonomy" id="797122"/>
    <lineage>
        <taxon>Eukaryota</taxon>
        <taxon>Metamonada</taxon>
        <taxon>Carpediemonas-like organisms</taxon>
        <taxon>Kipferlia</taxon>
    </lineage>
</organism>
<name>A0A391NW11_9EUKA</name>
<evidence type="ECO:0000256" key="1">
    <source>
        <dbReference type="SAM" id="Phobius"/>
    </source>
</evidence>